<dbReference type="PROSITE" id="PS50007">
    <property type="entry name" value="PIPLC_X_DOMAIN"/>
    <property type="match status" value="1"/>
</dbReference>
<comment type="caution">
    <text evidence="4">The sequence shown here is derived from an EMBL/GenBank/DDBJ whole genome shotgun (WGS) entry which is preliminary data.</text>
</comment>
<proteinExistence type="inferred from homology"/>
<comment type="similarity">
    <text evidence="1">Belongs to the AIM6 family.</text>
</comment>
<feature type="chain" id="PRO_5015533853" description="Altered inheritance of mitochondria protein 6" evidence="3">
    <location>
        <begin position="19"/>
        <end position="379"/>
    </location>
</feature>
<dbReference type="GO" id="GO:0008081">
    <property type="term" value="F:phosphoric diester hydrolase activity"/>
    <property type="evidence" value="ECO:0007669"/>
    <property type="project" value="InterPro"/>
</dbReference>
<evidence type="ECO:0000256" key="3">
    <source>
        <dbReference type="SAM" id="SignalP"/>
    </source>
</evidence>
<sequence>MQALSYTVILVLAVQASATPLQLAFSPAWHQVEPASTTSSARGDYRMEPVYNPYSGGTDAAELRMPSGFSRNIPERRIHSHNDYWRDVPVYTALSHGVRSIEADVWLNPKDDKLYVSHSVASLTKARTFKSLYVDQLVLVLEHANVHDAETTFFDETDFYSMDDVREERRPWTSFYEGNTTPIQLLVDLKTRGLETYHAVLDELEPLRRREWLTSWNSTDIRLGPVRVLLTGNGINDQVRSLVAAQSERDVFLDARESVHRAYLNEPLSRSSEAALLRLDETWTGTDGKMYSWNTTLAPMANSASFASATKWTGRKDITAQEERDLQTVLRSAQARGFETRLWSTPRFPTFVRDRVWRTLYDLETDWLDADDIEAAAAF</sequence>
<dbReference type="InterPro" id="IPR051236">
    <property type="entry name" value="HAT_RTT109-like"/>
</dbReference>
<protein>
    <recommendedName>
        <fullName evidence="2">Altered inheritance of mitochondria protein 6</fullName>
    </recommendedName>
</protein>
<organism evidence="4 5">
    <name type="scientific">Rhodotorula taiwanensis</name>
    <dbReference type="NCBI Taxonomy" id="741276"/>
    <lineage>
        <taxon>Eukaryota</taxon>
        <taxon>Fungi</taxon>
        <taxon>Dikarya</taxon>
        <taxon>Basidiomycota</taxon>
        <taxon>Pucciniomycotina</taxon>
        <taxon>Microbotryomycetes</taxon>
        <taxon>Sporidiobolales</taxon>
        <taxon>Sporidiobolaceae</taxon>
        <taxon>Rhodotorula</taxon>
    </lineage>
</organism>
<dbReference type="STRING" id="741276.A0A2S5BB33"/>
<accession>A0A2S5BB33</accession>
<dbReference type="PANTHER" id="PTHR31571">
    <property type="entry name" value="ALTERED INHERITANCE OF MITOCHONDRIA PROTEIN 6"/>
    <property type="match status" value="1"/>
</dbReference>
<dbReference type="Proteomes" id="UP000237144">
    <property type="component" value="Unassembled WGS sequence"/>
</dbReference>
<dbReference type="GO" id="GO:0006629">
    <property type="term" value="P:lipid metabolic process"/>
    <property type="evidence" value="ECO:0007669"/>
    <property type="project" value="InterPro"/>
</dbReference>
<evidence type="ECO:0000313" key="5">
    <source>
        <dbReference type="Proteomes" id="UP000237144"/>
    </source>
</evidence>
<evidence type="ECO:0000313" key="4">
    <source>
        <dbReference type="EMBL" id="POY73974.1"/>
    </source>
</evidence>
<dbReference type="PANTHER" id="PTHR31571:SF1">
    <property type="entry name" value="ALTERED INHERITANCE OF MITOCHONDRIA PROTEIN 6"/>
    <property type="match status" value="1"/>
</dbReference>
<gene>
    <name evidence="4" type="ORF">BMF94_2785</name>
</gene>
<dbReference type="SUPFAM" id="SSF51695">
    <property type="entry name" value="PLC-like phosphodiesterases"/>
    <property type="match status" value="1"/>
</dbReference>
<feature type="signal peptide" evidence="3">
    <location>
        <begin position="1"/>
        <end position="18"/>
    </location>
</feature>
<dbReference type="EMBL" id="PJQD01000029">
    <property type="protein sequence ID" value="POY73974.1"/>
    <property type="molecule type" value="Genomic_DNA"/>
</dbReference>
<dbReference type="Gene3D" id="3.20.20.190">
    <property type="entry name" value="Phosphatidylinositol (PI) phosphodiesterase"/>
    <property type="match status" value="1"/>
</dbReference>
<reference evidence="4 5" key="1">
    <citation type="journal article" date="2018" name="Front. Microbiol.">
        <title>Prospects for Fungal Bioremediation of Acidic Radioactive Waste Sites: Characterization and Genome Sequence of Rhodotorula taiwanensis MD1149.</title>
        <authorList>
            <person name="Tkavc R."/>
            <person name="Matrosova V.Y."/>
            <person name="Grichenko O.E."/>
            <person name="Gostincar C."/>
            <person name="Volpe R.P."/>
            <person name="Klimenkova P."/>
            <person name="Gaidamakova E.K."/>
            <person name="Zhou C.E."/>
            <person name="Stewart B.J."/>
            <person name="Lyman M.G."/>
            <person name="Malfatti S.A."/>
            <person name="Rubinfeld B."/>
            <person name="Courtot M."/>
            <person name="Singh J."/>
            <person name="Dalgard C.L."/>
            <person name="Hamilton T."/>
            <person name="Frey K.G."/>
            <person name="Gunde-Cimerman N."/>
            <person name="Dugan L."/>
            <person name="Daly M.J."/>
        </authorList>
    </citation>
    <scope>NUCLEOTIDE SEQUENCE [LARGE SCALE GENOMIC DNA]</scope>
    <source>
        <strain evidence="4 5">MD1149</strain>
    </source>
</reference>
<dbReference type="OrthoDB" id="4153866at2759"/>
<dbReference type="InterPro" id="IPR017946">
    <property type="entry name" value="PLC-like_Pdiesterase_TIM-brl"/>
</dbReference>
<evidence type="ECO:0000256" key="1">
    <source>
        <dbReference type="ARBA" id="ARBA00008858"/>
    </source>
</evidence>
<name>A0A2S5BB33_9BASI</name>
<keyword evidence="5" id="KW-1185">Reference proteome</keyword>
<evidence type="ECO:0000256" key="2">
    <source>
        <dbReference type="ARBA" id="ARBA00014286"/>
    </source>
</evidence>
<dbReference type="AlphaFoldDB" id="A0A2S5BB33"/>
<keyword evidence="3" id="KW-0732">Signal</keyword>